<reference evidence="7" key="2">
    <citation type="submission" date="2017-09" db="EMBL/GenBank/DDBJ databases">
        <title>FDA dAtabase for Regulatory Grade micrObial Sequences (FDA-ARGOS): Supporting development and validation of Infectious Disease Dx tests.</title>
        <authorList>
            <person name="Minogue T."/>
            <person name="Wolcott M."/>
            <person name="Wasieloski L."/>
            <person name="Aguilar W."/>
            <person name="Moore D."/>
            <person name="Tallon L."/>
            <person name="Sadzewicz L."/>
            <person name="Ott S."/>
            <person name="Zhao X."/>
            <person name="Nagaraj S."/>
            <person name="Vavikolanu K."/>
            <person name="Aluvathingal J."/>
            <person name="Nadendla S."/>
            <person name="Sichtig H."/>
        </authorList>
    </citation>
    <scope>NUCLEOTIDE SEQUENCE [LARGE SCALE GENOMIC DNA]</scope>
    <source>
        <strain evidence="7">FDAARGOS_387</strain>
    </source>
</reference>
<organism evidence="5 7">
    <name type="scientific">Budvicia aquatica</name>
    <dbReference type="NCBI Taxonomy" id="82979"/>
    <lineage>
        <taxon>Bacteria</taxon>
        <taxon>Pseudomonadati</taxon>
        <taxon>Pseudomonadota</taxon>
        <taxon>Gammaproteobacteria</taxon>
        <taxon>Enterobacterales</taxon>
        <taxon>Budviciaceae</taxon>
        <taxon>Budvicia</taxon>
    </lineage>
</organism>
<dbReference type="EMBL" id="PDDX01000001">
    <property type="protein sequence ID" value="PHI29628.1"/>
    <property type="molecule type" value="Genomic_DNA"/>
</dbReference>
<dbReference type="Proteomes" id="UP000373449">
    <property type="component" value="Unassembled WGS sequence"/>
</dbReference>
<dbReference type="GO" id="GO:0045182">
    <property type="term" value="F:translation regulator activity"/>
    <property type="evidence" value="ECO:0007669"/>
    <property type="project" value="InterPro"/>
</dbReference>
<dbReference type="Proteomes" id="UP000224974">
    <property type="component" value="Unassembled WGS sequence"/>
</dbReference>
<proteinExistence type="inferred from homology"/>
<evidence type="ECO:0000256" key="1">
    <source>
        <dbReference type="ARBA" id="ARBA00022490"/>
    </source>
</evidence>
<dbReference type="GO" id="GO:0005829">
    <property type="term" value="C:cytosol"/>
    <property type="evidence" value="ECO:0007669"/>
    <property type="project" value="UniProtKB-SubCell"/>
</dbReference>
<dbReference type="InterPro" id="IPR009502">
    <property type="entry name" value="SecM"/>
</dbReference>
<dbReference type="STRING" id="1111728.GCA_000427805_00528"/>
<name>A0A2C6DH64_9GAMM</name>
<accession>A0A2C6DH64</accession>
<keyword evidence="3 4" id="KW-0574">Periplasm</keyword>
<evidence type="ECO:0000256" key="2">
    <source>
        <dbReference type="ARBA" id="ARBA00022729"/>
    </source>
</evidence>
<evidence type="ECO:0000256" key="4">
    <source>
        <dbReference type="HAMAP-Rule" id="MF_01332"/>
    </source>
</evidence>
<evidence type="ECO:0000313" key="5">
    <source>
        <dbReference type="EMBL" id="PHI29628.1"/>
    </source>
</evidence>
<dbReference type="AlphaFoldDB" id="A0A2C6DH64"/>
<sequence length="173" mass="18882">MGILNRWRQFGRRYFWPHLLLGVVAASIGAPSNLNGLPQQISLSTAALNINRINSAVPGVGQLVLLSQISNRPLQNLNPWQQFAIRNYLTRLVVAFPQDEPALDTIKNNEEDGKILVSHLALLDSLSILFSTNLKVPAVVSLLVQIDSSFIQPTVGLWLAKVQGIRAGPSANA</sequence>
<reference evidence="6 8" key="3">
    <citation type="submission" date="2019-03" db="EMBL/GenBank/DDBJ databases">
        <authorList>
            <consortium name="Pathogen Informatics"/>
        </authorList>
    </citation>
    <scope>NUCLEOTIDE SEQUENCE [LARGE SCALE GENOMIC DNA]</scope>
    <source>
        <strain evidence="6 8">NCTC12282</strain>
    </source>
</reference>
<keyword evidence="7" id="KW-1185">Reference proteome</keyword>
<reference evidence="5" key="1">
    <citation type="submission" date="2017-09" db="EMBL/GenBank/DDBJ databases">
        <title>FDA dAtabase for Regulatory Grade micrObial Sequences (FDA-ARGOS): Supporting development and validation of Infectious Disease Dx tests.</title>
        <authorList>
            <person name="Minogue T."/>
            <person name="Wolcott M."/>
            <person name="Wasieloski L."/>
            <person name="Aguilar W."/>
            <person name="Moore D."/>
            <person name="Tallon L.J."/>
            <person name="Sadzewicz L."/>
            <person name="Ott S."/>
            <person name="Zhao X."/>
            <person name="Nagaraj S."/>
            <person name="Vavikolanu K."/>
            <person name="Aluvathingal J."/>
            <person name="Nadendla S."/>
            <person name="Sichtig H."/>
        </authorList>
    </citation>
    <scope>NUCLEOTIDE SEQUENCE</scope>
    <source>
        <strain evidence="5">FDAARGOS_387</strain>
    </source>
</reference>
<protein>
    <recommendedName>
        <fullName evidence="4">Secretion monitor</fullName>
    </recommendedName>
</protein>
<keyword evidence="1 4" id="KW-0963">Cytoplasm</keyword>
<dbReference type="Pfam" id="PF06558">
    <property type="entry name" value="SecM"/>
    <property type="match status" value="1"/>
</dbReference>
<dbReference type="HAMAP" id="MF_01332">
    <property type="entry name" value="SecM"/>
    <property type="match status" value="1"/>
</dbReference>
<evidence type="ECO:0000313" key="8">
    <source>
        <dbReference type="Proteomes" id="UP000373449"/>
    </source>
</evidence>
<comment type="function">
    <text evidence="4">Regulates secA expression by translational coupling of the secM secA operon. Translational pausing at a specific Pro residue 5 residues before the end of the protein may allow disruption of a mRNA repressor helix that normally suppresses secA translation initiation.</text>
</comment>
<dbReference type="GO" id="GO:0042597">
    <property type="term" value="C:periplasmic space"/>
    <property type="evidence" value="ECO:0007669"/>
    <property type="project" value="UniProtKB-SubCell"/>
</dbReference>
<evidence type="ECO:0000256" key="3">
    <source>
        <dbReference type="ARBA" id="ARBA00022764"/>
    </source>
</evidence>
<evidence type="ECO:0000313" key="6">
    <source>
        <dbReference type="EMBL" id="VFS47990.1"/>
    </source>
</evidence>
<keyword evidence="2" id="KW-0732">Signal</keyword>
<gene>
    <name evidence="4 6" type="primary">secM</name>
    <name evidence="5" type="ORF">CRN84_09935</name>
    <name evidence="6" type="ORF">NCTC12282_02903</name>
</gene>
<evidence type="ECO:0000313" key="7">
    <source>
        <dbReference type="Proteomes" id="UP000224974"/>
    </source>
</evidence>
<dbReference type="OrthoDB" id="6495450at2"/>
<comment type="similarity">
    <text evidence="4">Belongs to the SecM family.</text>
</comment>
<dbReference type="NCBIfam" id="NF002799">
    <property type="entry name" value="PRK02943.1-1"/>
    <property type="match status" value="1"/>
</dbReference>
<dbReference type="EMBL" id="CAADJA010000002">
    <property type="protein sequence ID" value="VFS47990.1"/>
    <property type="molecule type" value="Genomic_DNA"/>
</dbReference>
<comment type="subcellular location">
    <subcellularLocation>
        <location evidence="4">Cytoplasm</location>
        <location evidence="4">Cytosol</location>
    </subcellularLocation>
    <subcellularLocation>
        <location evidence="4">Periplasm</location>
    </subcellularLocation>
    <text evidence="4">The active form is cytosolic, while the periplasmic form is rapidly degraded, mainly by the tail-specific protease.</text>
</comment>